<feature type="region of interest" description="Disordered" evidence="1">
    <location>
        <begin position="70"/>
        <end position="106"/>
    </location>
</feature>
<dbReference type="EMBL" id="JBJUIK010000015">
    <property type="protein sequence ID" value="KAL3502648.1"/>
    <property type="molecule type" value="Genomic_DNA"/>
</dbReference>
<gene>
    <name evidence="2" type="ORF">ACH5RR_037097</name>
</gene>
<evidence type="ECO:0000256" key="1">
    <source>
        <dbReference type="SAM" id="MobiDB-lite"/>
    </source>
</evidence>
<protein>
    <submittedName>
        <fullName evidence="2">Uncharacterized protein</fullName>
    </submittedName>
</protein>
<name>A0ABD2Y581_9GENT</name>
<sequence>MPLSPIISDLGFLGFLQFHGALQSSTRGPALPYASKSFVDVLASVGILDFTSVEKQIILVLTTNPLNDEEQPDDLSFGPVQRKTPNVKPLSIKGGSERNPSENNLVMQPNGGVRIATSESSFFQADLFEKGCGEIARV</sequence>
<proteinExistence type="predicted"/>
<evidence type="ECO:0000313" key="3">
    <source>
        <dbReference type="Proteomes" id="UP001630127"/>
    </source>
</evidence>
<dbReference type="Proteomes" id="UP001630127">
    <property type="component" value="Unassembled WGS sequence"/>
</dbReference>
<accession>A0ABD2Y581</accession>
<evidence type="ECO:0000313" key="2">
    <source>
        <dbReference type="EMBL" id="KAL3502648.1"/>
    </source>
</evidence>
<dbReference type="AlphaFoldDB" id="A0ABD2Y581"/>
<comment type="caution">
    <text evidence="2">The sequence shown here is derived from an EMBL/GenBank/DDBJ whole genome shotgun (WGS) entry which is preliminary data.</text>
</comment>
<reference evidence="2 3" key="1">
    <citation type="submission" date="2024-11" db="EMBL/GenBank/DDBJ databases">
        <title>A near-complete genome assembly of Cinchona calisaya.</title>
        <authorList>
            <person name="Lian D.C."/>
            <person name="Zhao X.W."/>
            <person name="Wei L."/>
        </authorList>
    </citation>
    <scope>NUCLEOTIDE SEQUENCE [LARGE SCALE GENOMIC DNA]</scope>
    <source>
        <tissue evidence="2">Nenye</tissue>
    </source>
</reference>
<keyword evidence="3" id="KW-1185">Reference proteome</keyword>
<organism evidence="2 3">
    <name type="scientific">Cinchona calisaya</name>
    <dbReference type="NCBI Taxonomy" id="153742"/>
    <lineage>
        <taxon>Eukaryota</taxon>
        <taxon>Viridiplantae</taxon>
        <taxon>Streptophyta</taxon>
        <taxon>Embryophyta</taxon>
        <taxon>Tracheophyta</taxon>
        <taxon>Spermatophyta</taxon>
        <taxon>Magnoliopsida</taxon>
        <taxon>eudicotyledons</taxon>
        <taxon>Gunneridae</taxon>
        <taxon>Pentapetalae</taxon>
        <taxon>asterids</taxon>
        <taxon>lamiids</taxon>
        <taxon>Gentianales</taxon>
        <taxon>Rubiaceae</taxon>
        <taxon>Cinchonoideae</taxon>
        <taxon>Cinchoneae</taxon>
        <taxon>Cinchona</taxon>
    </lineage>
</organism>